<evidence type="ECO:0000313" key="1">
    <source>
        <dbReference type="EnsemblMetazoa" id="CJA04436.1"/>
    </source>
</evidence>
<reference evidence="2" key="1">
    <citation type="submission" date="2010-08" db="EMBL/GenBank/DDBJ databases">
        <authorList>
            <consortium name="Caenorhabditis japonica Sequencing Consortium"/>
            <person name="Wilson R.K."/>
        </authorList>
    </citation>
    <scope>NUCLEOTIDE SEQUENCE [LARGE SCALE GENOMIC DNA]</scope>
    <source>
        <strain evidence="2">DF5081</strain>
    </source>
</reference>
<dbReference type="AlphaFoldDB" id="A0A8R1HQM3"/>
<proteinExistence type="predicted"/>
<protein>
    <submittedName>
        <fullName evidence="1">Uncharacterized protein</fullName>
    </submittedName>
</protein>
<dbReference type="SUPFAM" id="SSF57501">
    <property type="entry name" value="Cystine-knot cytokines"/>
    <property type="match status" value="1"/>
</dbReference>
<keyword evidence="2" id="KW-1185">Reference proteome</keyword>
<dbReference type="Proteomes" id="UP000005237">
    <property type="component" value="Unassembled WGS sequence"/>
</dbReference>
<dbReference type="InterPro" id="IPR029034">
    <property type="entry name" value="Cystine-knot_cytokine"/>
</dbReference>
<reference evidence="1" key="2">
    <citation type="submission" date="2022-06" db="UniProtKB">
        <authorList>
            <consortium name="EnsemblMetazoa"/>
        </authorList>
    </citation>
    <scope>IDENTIFICATION</scope>
    <source>
        <strain evidence="1">DF5081</strain>
    </source>
</reference>
<accession>A0A8R1HQM3</accession>
<evidence type="ECO:0000313" key="2">
    <source>
        <dbReference type="Proteomes" id="UP000005237"/>
    </source>
</evidence>
<sequence>MHEAFSRLINRNDEEMFAFFQPDTQVYTSRIPTSPSTPADTKNPGLFGAELGKIGGNIAGSTVVGEVTLSVSSLFELQSKGGTIHCEPMYYNMRVMIFEENCDKYVERVEKIAMACVPVFSNHISSGTLSHHQPTEPSTPL</sequence>
<dbReference type="EnsemblMetazoa" id="CJA04436.1">
    <property type="protein sequence ID" value="CJA04436.1"/>
    <property type="gene ID" value="WBGene00123640"/>
</dbReference>
<name>A0A8R1HQM3_CAEJA</name>
<organism evidence="1 2">
    <name type="scientific">Caenorhabditis japonica</name>
    <dbReference type="NCBI Taxonomy" id="281687"/>
    <lineage>
        <taxon>Eukaryota</taxon>
        <taxon>Metazoa</taxon>
        <taxon>Ecdysozoa</taxon>
        <taxon>Nematoda</taxon>
        <taxon>Chromadorea</taxon>
        <taxon>Rhabditida</taxon>
        <taxon>Rhabditina</taxon>
        <taxon>Rhabditomorpha</taxon>
        <taxon>Rhabditoidea</taxon>
        <taxon>Rhabditidae</taxon>
        <taxon>Peloderinae</taxon>
        <taxon>Caenorhabditis</taxon>
    </lineage>
</organism>